<evidence type="ECO:0000313" key="3">
    <source>
        <dbReference type="EMBL" id="PRP73634.1"/>
    </source>
</evidence>
<dbReference type="Proteomes" id="UP000241769">
    <property type="component" value="Unassembled WGS sequence"/>
</dbReference>
<dbReference type="GO" id="GO:0002161">
    <property type="term" value="F:aminoacyl-tRNA deacylase activity"/>
    <property type="evidence" value="ECO:0007669"/>
    <property type="project" value="TreeGrafter"/>
</dbReference>
<organism evidence="3 4">
    <name type="scientific">Planoprotostelium fungivorum</name>
    <dbReference type="NCBI Taxonomy" id="1890364"/>
    <lineage>
        <taxon>Eukaryota</taxon>
        <taxon>Amoebozoa</taxon>
        <taxon>Evosea</taxon>
        <taxon>Variosea</taxon>
        <taxon>Cavosteliida</taxon>
        <taxon>Cavosteliaceae</taxon>
        <taxon>Planoprotostelium</taxon>
    </lineage>
</organism>
<accession>A0A2P6MPL0</accession>
<sequence>PEIISDIREDAQIRATLVREYAQLSGFALNQHLAAVQPSSVPSQHQKTFHIDVSRPIDLHPIKIIEGVNRLTLSKKLIVVSGTDSISLNMQDNNTLLFNVLLRSTLAAKKVITDDHLSSESFEWLLGAIESRFLHDLAAPGEMIIEGVNRLTLSKKLIVVSGTNSISLNMQDNNTLLFNVLLRSTLAAKKVITDDHLSSESFEWLLGAIESRFLHDLAAPGEMMGALAAQSIGEPATQMTLNTFHFAGVSRLNVFLREPYCSALTQAKILLEYTTLARITAATEILYDPVDLENNHYTAIEEDIEFVSTYDDMPDEPITDRISPWLLCIEFVRHMMLDRHLFRWKLRQLLPTRKLVLLQNNQVTDVTAKEQLGQFPWALPLIIITIFIRPRSPPSFSVWLSRRGERPRSMEYNPADLQDVDEEEDMDIDEGVEIIPSRPVRVQAREGQVEDEEVLVQICVVDTTTLTEEPIIHLPYLRCIHLQEAAENVKRLLGVILQPLALLLWKKDHSTSPTLLPHLVRQSSISEQPQLKIGDEFVVELKHPYPHSKNQLKQTVTSLVHELAHLTPERVSVLEEARQMWLEYLPTESVLPFGMKERFWEIGPCCKIQFNCTSGRDAANLVNHDDLLLIEIEKVRKAEDPQSIDMATVSSPITPKPSALPLPTAVPSNKNRSLVLPPSPPWCLRPCPPSRLPLPDGIRHELAHLTPERVSVLEEARQMWLEYLPTESVLPFGMKERFWEIGPCCKIQFNCTSGRDAANLVNHDDLLLIEIEKKGRGPPEHRHGYRVVANHIGTLCFAIANSCPLQQEEKSRPAVGCPFLPTPPHHAHSNKAHIQTGQTHRENTAPIAPRPPMREATKENCFVPSIGWGISLNSVWTIWDVRFCRLFDGWHHCRLGWVFAMVRSVCLPWSLVTCWSSQKGRGPPEHRHGYRVVANHTQTLCFAIANSCPLQQEQKSRPAVGCPFLPTPLHHAHSNKAHLQTGQTH</sequence>
<dbReference type="InterPro" id="IPR050058">
    <property type="entry name" value="Ala-tRNA_ligase"/>
</dbReference>
<dbReference type="Pfam" id="PF04992">
    <property type="entry name" value="RNA_pol_Rpb1_6"/>
    <property type="match status" value="2"/>
</dbReference>
<dbReference type="GO" id="GO:0005739">
    <property type="term" value="C:mitochondrion"/>
    <property type="evidence" value="ECO:0007669"/>
    <property type="project" value="TreeGrafter"/>
</dbReference>
<gene>
    <name evidence="3" type="ORF">PROFUN_16518</name>
</gene>
<keyword evidence="4" id="KW-1185">Reference proteome</keyword>
<proteinExistence type="predicted"/>
<dbReference type="GO" id="GO:0003677">
    <property type="term" value="F:DNA binding"/>
    <property type="evidence" value="ECO:0007669"/>
    <property type="project" value="InterPro"/>
</dbReference>
<dbReference type="InterPro" id="IPR038593">
    <property type="entry name" value="RNA_pol_Rpb1_7_sf"/>
</dbReference>
<dbReference type="EMBL" id="MDYQ01000588">
    <property type="protein sequence ID" value="PRP73634.1"/>
    <property type="molecule type" value="Genomic_DNA"/>
</dbReference>
<dbReference type="GO" id="GO:0004813">
    <property type="term" value="F:alanine-tRNA ligase activity"/>
    <property type="evidence" value="ECO:0007669"/>
    <property type="project" value="TreeGrafter"/>
</dbReference>
<evidence type="ECO:0000259" key="1">
    <source>
        <dbReference type="Pfam" id="PF04990"/>
    </source>
</evidence>
<comment type="caution">
    <text evidence="3">The sequence shown here is derived from an EMBL/GenBank/DDBJ whole genome shotgun (WGS) entry which is preliminary data.</text>
</comment>
<dbReference type="PANTHER" id="PTHR11777:SF9">
    <property type="entry name" value="ALANINE--TRNA LIGASE, CYTOPLASMIC"/>
    <property type="match status" value="1"/>
</dbReference>
<dbReference type="AlphaFoldDB" id="A0A2P6MPL0"/>
<dbReference type="InParanoid" id="A0A2P6MPL0"/>
<keyword evidence="3" id="KW-0804">Transcription</keyword>
<feature type="domain" description="RNA polymerase Rpb1" evidence="2">
    <location>
        <begin position="43"/>
        <end position="134"/>
    </location>
</feature>
<dbReference type="PANTHER" id="PTHR11777">
    <property type="entry name" value="ALANYL-TRNA SYNTHETASE"/>
    <property type="match status" value="1"/>
</dbReference>
<feature type="domain" description="RNA polymerase Rpb1" evidence="1">
    <location>
        <begin position="274"/>
        <end position="341"/>
    </location>
</feature>
<keyword evidence="3" id="KW-0240">DNA-directed RNA polymerase</keyword>
<dbReference type="InterPro" id="IPR007075">
    <property type="entry name" value="RNA_pol_Rpb1_6"/>
</dbReference>
<dbReference type="GO" id="GO:0003899">
    <property type="term" value="F:DNA-directed RNA polymerase activity"/>
    <property type="evidence" value="ECO:0007669"/>
    <property type="project" value="UniProtKB-EC"/>
</dbReference>
<dbReference type="GO" id="GO:0006419">
    <property type="term" value="P:alanyl-tRNA aminoacylation"/>
    <property type="evidence" value="ECO:0007669"/>
    <property type="project" value="TreeGrafter"/>
</dbReference>
<dbReference type="STRING" id="1890364.A0A2P6MPL0"/>
<dbReference type="Gene3D" id="3.30.1360.140">
    <property type="match status" value="1"/>
</dbReference>
<dbReference type="GO" id="GO:0006351">
    <property type="term" value="P:DNA-templated transcription"/>
    <property type="evidence" value="ECO:0007669"/>
    <property type="project" value="InterPro"/>
</dbReference>
<feature type="non-terminal residue" evidence="3">
    <location>
        <position position="1"/>
    </location>
</feature>
<dbReference type="Pfam" id="PF04990">
    <property type="entry name" value="RNA_pol_Rpb1_7"/>
    <property type="match status" value="1"/>
</dbReference>
<dbReference type="InterPro" id="IPR007073">
    <property type="entry name" value="RNA_pol_Rpb1_7"/>
</dbReference>
<evidence type="ECO:0000313" key="4">
    <source>
        <dbReference type="Proteomes" id="UP000241769"/>
    </source>
</evidence>
<dbReference type="SUPFAM" id="SSF64484">
    <property type="entry name" value="beta and beta-prime subunits of DNA dependent RNA-polymerase"/>
    <property type="match status" value="2"/>
</dbReference>
<dbReference type="GO" id="GO:0000428">
    <property type="term" value="C:DNA-directed RNA polymerase complex"/>
    <property type="evidence" value="ECO:0007669"/>
    <property type="project" value="UniProtKB-KW"/>
</dbReference>
<protein>
    <submittedName>
        <fullName evidence="3">DNA-directed RNA polymerase II largest subunit</fullName>
    </submittedName>
</protein>
<reference evidence="3 4" key="1">
    <citation type="journal article" date="2018" name="Genome Biol. Evol.">
        <title>Multiple Roots of Fruiting Body Formation in Amoebozoa.</title>
        <authorList>
            <person name="Hillmann F."/>
            <person name="Forbes G."/>
            <person name="Novohradska S."/>
            <person name="Ferling I."/>
            <person name="Riege K."/>
            <person name="Groth M."/>
            <person name="Westermann M."/>
            <person name="Marz M."/>
            <person name="Spaller T."/>
            <person name="Winckler T."/>
            <person name="Schaap P."/>
            <person name="Glockner G."/>
        </authorList>
    </citation>
    <scope>NUCLEOTIDE SEQUENCE [LARGE SCALE GENOMIC DNA]</scope>
    <source>
        <strain evidence="3 4">Jena</strain>
    </source>
</reference>
<evidence type="ECO:0000259" key="2">
    <source>
        <dbReference type="Pfam" id="PF04992"/>
    </source>
</evidence>
<feature type="domain" description="RNA polymerase Rpb1" evidence="2">
    <location>
        <begin position="144"/>
        <end position="214"/>
    </location>
</feature>
<name>A0A2P6MPL0_9EUKA</name>
<dbReference type="OrthoDB" id="270392at2759"/>